<reference evidence="1" key="1">
    <citation type="journal article" date="2021" name="Proc. Natl. Acad. Sci. U.S.A.">
        <title>A Catalog of Tens of Thousands of Viruses from Human Metagenomes Reveals Hidden Associations with Chronic Diseases.</title>
        <authorList>
            <person name="Tisza M.J."/>
            <person name="Buck C.B."/>
        </authorList>
    </citation>
    <scope>NUCLEOTIDE SEQUENCE</scope>
    <source>
        <strain evidence="1">CtOZh10</strain>
    </source>
</reference>
<dbReference type="EMBL" id="BK059088">
    <property type="protein sequence ID" value="DAE28535.1"/>
    <property type="molecule type" value="Genomic_DNA"/>
</dbReference>
<protein>
    <submittedName>
        <fullName evidence="1">Tail protein</fullName>
    </submittedName>
</protein>
<dbReference type="SUPFAM" id="SSF69279">
    <property type="entry name" value="Phage tail proteins"/>
    <property type="match status" value="1"/>
</dbReference>
<proteinExistence type="predicted"/>
<name>A0A8S5RB14_9VIRU</name>
<sequence length="323" mass="36740">MFILKSEIKIGDFIFHSVSEVEITKSTEELSDTAVITMPSKFKIRHNGEEKQVENAIKVGDKVEIKLGYEERYEGVEFIGYVTAIGSKIPLEIKCEDAMWILRRKNITHAYNNGTTLKEVLKKVVEGTDVELSDKIPSMKIDKLVIRMANGAQVLQKLKDDFALSIYLDNEGKLYAGLEQMNNIGKQVIYDLNYNLVENNLEYKSADQKKLKIKYTYIDNKNRKKSIEVGDKDGELRTFHTSVVSDEKKLEEMAQAELKKLKYDGFEGSVKSFLIPYAEHGMAAVIQDSEHPAREGKYFIKKVVTTYGSSGARRDVTISNKLQ</sequence>
<organism evidence="1">
    <name type="scientific">virus sp. ctOZh10</name>
    <dbReference type="NCBI Taxonomy" id="2828250"/>
    <lineage>
        <taxon>Viruses</taxon>
    </lineage>
</organism>
<evidence type="ECO:0000313" key="1">
    <source>
        <dbReference type="EMBL" id="DAE28535.1"/>
    </source>
</evidence>
<accession>A0A8S5RB14</accession>